<evidence type="ECO:0000256" key="10">
    <source>
        <dbReference type="ARBA" id="ARBA00022989"/>
    </source>
</evidence>
<feature type="modified residue" description="4-aspartylphosphate" evidence="14">
    <location>
        <position position="928"/>
    </location>
</feature>
<feature type="domain" description="CHASE" evidence="20">
    <location>
        <begin position="137"/>
        <end position="264"/>
    </location>
</feature>
<dbReference type="Pfam" id="PF03924">
    <property type="entry name" value="CHASE"/>
    <property type="match status" value="1"/>
</dbReference>
<dbReference type="CDD" id="cd16922">
    <property type="entry name" value="HATPase_EvgS-ArcB-TorS-like"/>
    <property type="match status" value="1"/>
</dbReference>
<feature type="modified residue" description="Phosphohistidine" evidence="13">
    <location>
        <position position="1072"/>
    </location>
</feature>
<keyword evidence="8" id="KW-0808">Transferase</keyword>
<dbReference type="InterPro" id="IPR001789">
    <property type="entry name" value="Sig_transdc_resp-reg_receiver"/>
</dbReference>
<evidence type="ECO:0000256" key="14">
    <source>
        <dbReference type="PROSITE-ProRule" id="PRU00169"/>
    </source>
</evidence>
<accession>A0A840UI99</accession>
<dbReference type="PROSITE" id="PS50109">
    <property type="entry name" value="HIS_KIN"/>
    <property type="match status" value="1"/>
</dbReference>
<dbReference type="InterPro" id="IPR011006">
    <property type="entry name" value="CheY-like_superfamily"/>
</dbReference>
<evidence type="ECO:0000313" key="23">
    <source>
        <dbReference type="Proteomes" id="UP000591735"/>
    </source>
</evidence>
<dbReference type="Pfam" id="PF08448">
    <property type="entry name" value="PAS_4"/>
    <property type="match status" value="1"/>
</dbReference>
<evidence type="ECO:0000256" key="16">
    <source>
        <dbReference type="SAM" id="Phobius"/>
    </source>
</evidence>
<dbReference type="Pfam" id="PF00072">
    <property type="entry name" value="Response_reg"/>
    <property type="match status" value="1"/>
</dbReference>
<evidence type="ECO:0000256" key="2">
    <source>
        <dbReference type="ARBA" id="ARBA00004651"/>
    </source>
</evidence>
<evidence type="ECO:0000256" key="11">
    <source>
        <dbReference type="ARBA" id="ARBA00023012"/>
    </source>
</evidence>
<dbReference type="SUPFAM" id="SSF47226">
    <property type="entry name" value="Histidine-containing phosphotransfer domain, HPT domain"/>
    <property type="match status" value="1"/>
</dbReference>
<gene>
    <name evidence="22" type="ORF">HNR38_000990</name>
</gene>
<dbReference type="SUPFAM" id="SSF55785">
    <property type="entry name" value="PYP-like sensor domain (PAS domain)"/>
    <property type="match status" value="1"/>
</dbReference>
<dbReference type="SUPFAM" id="SSF52172">
    <property type="entry name" value="CheY-like"/>
    <property type="match status" value="1"/>
</dbReference>
<dbReference type="Proteomes" id="UP000591735">
    <property type="component" value="Unassembled WGS sequence"/>
</dbReference>
<dbReference type="Gene3D" id="1.20.120.160">
    <property type="entry name" value="HPT domain"/>
    <property type="match status" value="1"/>
</dbReference>
<evidence type="ECO:0000256" key="4">
    <source>
        <dbReference type="ARBA" id="ARBA00022475"/>
    </source>
</evidence>
<dbReference type="EMBL" id="JACHFE010000002">
    <property type="protein sequence ID" value="MBB5320518.1"/>
    <property type="molecule type" value="Genomic_DNA"/>
</dbReference>
<proteinExistence type="predicted"/>
<feature type="domain" description="HPt" evidence="21">
    <location>
        <begin position="1033"/>
        <end position="1138"/>
    </location>
</feature>
<evidence type="ECO:0000256" key="12">
    <source>
        <dbReference type="ARBA" id="ARBA00023136"/>
    </source>
</evidence>
<organism evidence="22 23">
    <name type="scientific">Marinobacter oulmenensis</name>
    <dbReference type="NCBI Taxonomy" id="643747"/>
    <lineage>
        <taxon>Bacteria</taxon>
        <taxon>Pseudomonadati</taxon>
        <taxon>Pseudomonadota</taxon>
        <taxon>Gammaproteobacteria</taxon>
        <taxon>Pseudomonadales</taxon>
        <taxon>Marinobacteraceae</taxon>
        <taxon>Marinobacter</taxon>
    </lineage>
</organism>
<feature type="domain" description="Response regulatory" evidence="18">
    <location>
        <begin position="879"/>
        <end position="995"/>
    </location>
</feature>
<dbReference type="InterPro" id="IPR036890">
    <property type="entry name" value="HATPase_C_sf"/>
</dbReference>
<dbReference type="Gene3D" id="3.40.50.2300">
    <property type="match status" value="1"/>
</dbReference>
<sequence>MPRSPSPSADSLHSRLSIVHWVIVSLSLVLTLGAWYIASSFAEQKAQEQFEHEVERLNELVRDRMNNYIFALISGVGAIKSNGGDMTRPQWRIFSESLAMPERLPGINGIGVIYRVPPSRIPEFLMEQRAIYPEFRIHPQHERNDFWPITYIEPENSNQAAIGLDMAHETNRYTAAVRAMETGQSQITGPIILVQDSNRTPGFLMYQPFYETAEPPRTPEERESSFIGLVYAPFIMSKLMEGTLASVNRLVRLRVTDQGQPLYDELSDANTQGYTPDFETRYSLDLFGRQWDFQVQTTERFGAFNNSLQPNIILIGGLIIDALIIAVFFLLTRSKARAERLAQSRTQDLRENLEFIENLTNNLPFVISVWDADFNNRFMNNQVGEWFALTPEEAFGRPARDIFPDDDDQSLLSLMQAARDGQTVREERVLVSPEKGERSVSMAFVPIRVSGGPGVLLILTDTTETRDRERQLARLNDYLQEATREAQVAAEAKVQFLANMSHEIRTPMNAVIGMLVLLKDTPLDDHAKRMADKAYNAAEGLLQLLNNILDISRLETGRTELNPTEFATQELLTRSVDLFAPACATKQIALEVSVSADVPMAVEADLLRICQVLTNLTGNAVKFTEKGRVLVSLAVKQGVANQAWLMLTVEDTGIGIPEAKLDHVFETFNQGDGSTTRKYGGSGLGLSICRKLVELMGGQLAVESREARGSRFSASLPVTVTDSRTIGTVAHWPAATVICIEGGLRENVLEPLQSAWNLQIEQSAGCRDAIRQFLDRAQNDPDCWLIADLHQCGDADEVGELAARVLSLPPETRNRIIHIDSTGYRPVAGTELQALAGQVVQPPVDAFKLLDAMQPYSEPAEAVDQATVNEPDALFTGVRALVVDDVELNGEVAELYFSMFGVECGTAQTGAAAVAYVKAQAPDLILMDLHLEGETGHDITREIRALELSKQPVIVGFSASITTEDREGAMAAGMEDYITKPLLPEALERVLSRFFTVSDQPARNAPLAKSTNDLSTCLPFMDFSSRSAIHLLDERQRIRVLGLYAENTESTCQVLEQAYRDSDLQQVRMAAHRLKGGAWNSGDSVVGELAARIEGSATLEEVADDLGELLATARAHATDIRQTLASVPEEEETPLAAEEMEQLLSDVCARLESNRFVNAEQVSHVESYLRRTDGDVAAVNFRSAMDRFDFKRSAEILREAHHAG</sequence>
<dbReference type="InterPro" id="IPR035965">
    <property type="entry name" value="PAS-like_dom_sf"/>
</dbReference>
<dbReference type="SMART" id="SM00448">
    <property type="entry name" value="REC"/>
    <property type="match status" value="1"/>
</dbReference>
<evidence type="ECO:0000259" key="20">
    <source>
        <dbReference type="PROSITE" id="PS50839"/>
    </source>
</evidence>
<dbReference type="SUPFAM" id="SSF55874">
    <property type="entry name" value="ATPase domain of HSP90 chaperone/DNA topoisomerase II/histidine kinase"/>
    <property type="match status" value="1"/>
</dbReference>
<dbReference type="SUPFAM" id="SSF47384">
    <property type="entry name" value="Homodimeric domain of signal transducing histidine kinase"/>
    <property type="match status" value="1"/>
</dbReference>
<dbReference type="InterPro" id="IPR004358">
    <property type="entry name" value="Sig_transdc_His_kin-like_C"/>
</dbReference>
<dbReference type="PANTHER" id="PTHR45339:SF1">
    <property type="entry name" value="HYBRID SIGNAL TRANSDUCTION HISTIDINE KINASE J"/>
    <property type="match status" value="1"/>
</dbReference>
<dbReference type="GO" id="GO:0000155">
    <property type="term" value="F:phosphorelay sensor kinase activity"/>
    <property type="evidence" value="ECO:0007669"/>
    <property type="project" value="InterPro"/>
</dbReference>
<dbReference type="NCBIfam" id="TIGR00229">
    <property type="entry name" value="sensory_box"/>
    <property type="match status" value="1"/>
</dbReference>
<evidence type="ECO:0000259" key="19">
    <source>
        <dbReference type="PROSITE" id="PS50112"/>
    </source>
</evidence>
<evidence type="ECO:0000313" key="22">
    <source>
        <dbReference type="EMBL" id="MBB5320518.1"/>
    </source>
</evidence>
<evidence type="ECO:0000256" key="3">
    <source>
        <dbReference type="ARBA" id="ARBA00012438"/>
    </source>
</evidence>
<dbReference type="PROSITE" id="PS50839">
    <property type="entry name" value="CHASE"/>
    <property type="match status" value="1"/>
</dbReference>
<evidence type="ECO:0000256" key="13">
    <source>
        <dbReference type="PROSITE-ProRule" id="PRU00110"/>
    </source>
</evidence>
<keyword evidence="5 14" id="KW-0597">Phosphoprotein</keyword>
<dbReference type="PRINTS" id="PR00344">
    <property type="entry name" value="BCTRLSENSOR"/>
</dbReference>
<dbReference type="CDD" id="cd00130">
    <property type="entry name" value="PAS"/>
    <property type="match status" value="1"/>
</dbReference>
<dbReference type="FunFam" id="3.30.565.10:FF:000010">
    <property type="entry name" value="Sensor histidine kinase RcsC"/>
    <property type="match status" value="1"/>
</dbReference>
<keyword evidence="10 16" id="KW-1133">Transmembrane helix</keyword>
<feature type="transmembrane region" description="Helical" evidence="16">
    <location>
        <begin position="312"/>
        <end position="331"/>
    </location>
</feature>
<evidence type="ECO:0000256" key="5">
    <source>
        <dbReference type="ARBA" id="ARBA00022553"/>
    </source>
</evidence>
<keyword evidence="6 16" id="KW-0812">Transmembrane</keyword>
<dbReference type="CDD" id="cd17546">
    <property type="entry name" value="REC_hyHK_CKI1_RcsC-like"/>
    <property type="match status" value="1"/>
</dbReference>
<dbReference type="Pfam" id="PF00512">
    <property type="entry name" value="HisKA"/>
    <property type="match status" value="1"/>
</dbReference>
<dbReference type="InterPro" id="IPR036097">
    <property type="entry name" value="HisK_dim/P_sf"/>
</dbReference>
<dbReference type="AlphaFoldDB" id="A0A840UI99"/>
<keyword evidence="8" id="KW-0418">Kinase</keyword>
<keyword evidence="23" id="KW-1185">Reference proteome</keyword>
<keyword evidence="4" id="KW-1003">Cell membrane</keyword>
<dbReference type="PROSITE" id="PS50110">
    <property type="entry name" value="RESPONSE_REGULATORY"/>
    <property type="match status" value="1"/>
</dbReference>
<keyword evidence="15" id="KW-0175">Coiled coil</keyword>
<dbReference type="InterPro" id="IPR005467">
    <property type="entry name" value="His_kinase_dom"/>
</dbReference>
<dbReference type="Gene3D" id="3.30.565.10">
    <property type="entry name" value="Histidine kinase-like ATPase, C-terminal domain"/>
    <property type="match status" value="1"/>
</dbReference>
<dbReference type="Gene3D" id="3.30.450.20">
    <property type="entry name" value="PAS domain"/>
    <property type="match status" value="1"/>
</dbReference>
<dbReference type="InterPro" id="IPR036641">
    <property type="entry name" value="HPT_dom_sf"/>
</dbReference>
<dbReference type="Pfam" id="PF01627">
    <property type="entry name" value="Hpt"/>
    <property type="match status" value="1"/>
</dbReference>
<dbReference type="SMART" id="SM01079">
    <property type="entry name" value="CHASE"/>
    <property type="match status" value="1"/>
</dbReference>
<keyword evidence="12 16" id="KW-0472">Membrane</keyword>
<evidence type="ECO:0000256" key="8">
    <source>
        <dbReference type="ARBA" id="ARBA00022777"/>
    </source>
</evidence>
<keyword evidence="9" id="KW-0067">ATP-binding</keyword>
<evidence type="ECO:0000256" key="1">
    <source>
        <dbReference type="ARBA" id="ARBA00000085"/>
    </source>
</evidence>
<dbReference type="InterPro" id="IPR003594">
    <property type="entry name" value="HATPase_dom"/>
</dbReference>
<dbReference type="SMART" id="SM00387">
    <property type="entry name" value="HATPase_c"/>
    <property type="match status" value="1"/>
</dbReference>
<evidence type="ECO:0000256" key="9">
    <source>
        <dbReference type="ARBA" id="ARBA00022840"/>
    </source>
</evidence>
<keyword evidence="11" id="KW-0902">Two-component regulatory system</keyword>
<feature type="coiled-coil region" evidence="15">
    <location>
        <begin position="465"/>
        <end position="492"/>
    </location>
</feature>
<comment type="caution">
    <text evidence="22">The sequence shown here is derived from an EMBL/GenBank/DDBJ whole genome shotgun (WGS) entry which is preliminary data.</text>
</comment>
<feature type="domain" description="PAS" evidence="19">
    <location>
        <begin position="352"/>
        <end position="422"/>
    </location>
</feature>
<dbReference type="InterPro" id="IPR013656">
    <property type="entry name" value="PAS_4"/>
</dbReference>
<dbReference type="PANTHER" id="PTHR45339">
    <property type="entry name" value="HYBRID SIGNAL TRANSDUCTION HISTIDINE KINASE J"/>
    <property type="match status" value="1"/>
</dbReference>
<evidence type="ECO:0000256" key="15">
    <source>
        <dbReference type="SAM" id="Coils"/>
    </source>
</evidence>
<dbReference type="GO" id="GO:0005524">
    <property type="term" value="F:ATP binding"/>
    <property type="evidence" value="ECO:0007669"/>
    <property type="project" value="UniProtKB-KW"/>
</dbReference>
<dbReference type="InterPro" id="IPR006189">
    <property type="entry name" value="CHASE_dom"/>
</dbReference>
<dbReference type="GO" id="GO:0005886">
    <property type="term" value="C:plasma membrane"/>
    <property type="evidence" value="ECO:0007669"/>
    <property type="project" value="UniProtKB-SubCell"/>
</dbReference>
<dbReference type="Pfam" id="PF02518">
    <property type="entry name" value="HATPase_c"/>
    <property type="match status" value="1"/>
</dbReference>
<dbReference type="InterPro" id="IPR000014">
    <property type="entry name" value="PAS"/>
</dbReference>
<reference evidence="22 23" key="1">
    <citation type="submission" date="2020-08" db="EMBL/GenBank/DDBJ databases">
        <title>Genomic Encyclopedia of Type Strains, Phase IV (KMG-IV): sequencing the most valuable type-strain genomes for metagenomic binning, comparative biology and taxonomic classification.</title>
        <authorList>
            <person name="Goeker M."/>
        </authorList>
    </citation>
    <scope>NUCLEOTIDE SEQUENCE [LARGE SCALE GENOMIC DNA]</scope>
    <source>
        <strain evidence="22 23">DSM 22359</strain>
    </source>
</reference>
<dbReference type="InterPro" id="IPR003661">
    <property type="entry name" value="HisK_dim/P_dom"/>
</dbReference>
<dbReference type="SMART" id="SM00388">
    <property type="entry name" value="HisKA"/>
    <property type="match status" value="1"/>
</dbReference>
<dbReference type="PROSITE" id="PS50112">
    <property type="entry name" value="PAS"/>
    <property type="match status" value="1"/>
</dbReference>
<name>A0A840UI99_9GAMM</name>
<comment type="catalytic activity">
    <reaction evidence="1">
        <text>ATP + protein L-histidine = ADP + protein N-phospho-L-histidine.</text>
        <dbReference type="EC" id="2.7.13.3"/>
    </reaction>
</comment>
<dbReference type="InterPro" id="IPR008207">
    <property type="entry name" value="Sig_transdc_His_kin_Hpt_dom"/>
</dbReference>
<dbReference type="InterPro" id="IPR042240">
    <property type="entry name" value="CHASE_sf"/>
</dbReference>
<dbReference type="SMART" id="SM00091">
    <property type="entry name" value="PAS"/>
    <property type="match status" value="1"/>
</dbReference>
<protein>
    <recommendedName>
        <fullName evidence="3">histidine kinase</fullName>
        <ecNumber evidence="3">2.7.13.3</ecNumber>
    </recommendedName>
</protein>
<dbReference type="EC" id="2.7.13.3" evidence="3"/>
<feature type="domain" description="Histidine kinase" evidence="17">
    <location>
        <begin position="499"/>
        <end position="720"/>
    </location>
</feature>
<dbReference type="Gene3D" id="1.10.287.130">
    <property type="match status" value="1"/>
</dbReference>
<feature type="transmembrane region" description="Helical" evidence="16">
    <location>
        <begin position="18"/>
        <end position="38"/>
    </location>
</feature>
<dbReference type="PROSITE" id="PS50894">
    <property type="entry name" value="HPT"/>
    <property type="match status" value="1"/>
</dbReference>
<dbReference type="RefSeq" id="WP_183700382.1">
    <property type="nucleotide sequence ID" value="NZ_JACHFE010000002.1"/>
</dbReference>
<evidence type="ECO:0000256" key="6">
    <source>
        <dbReference type="ARBA" id="ARBA00022692"/>
    </source>
</evidence>
<evidence type="ECO:0000259" key="18">
    <source>
        <dbReference type="PROSITE" id="PS50110"/>
    </source>
</evidence>
<evidence type="ECO:0000259" key="17">
    <source>
        <dbReference type="PROSITE" id="PS50109"/>
    </source>
</evidence>
<evidence type="ECO:0000256" key="7">
    <source>
        <dbReference type="ARBA" id="ARBA00022741"/>
    </source>
</evidence>
<comment type="subcellular location">
    <subcellularLocation>
        <location evidence="2">Cell membrane</location>
        <topology evidence="2">Multi-pass membrane protein</topology>
    </subcellularLocation>
</comment>
<dbReference type="CDD" id="cd00082">
    <property type="entry name" value="HisKA"/>
    <property type="match status" value="1"/>
</dbReference>
<evidence type="ECO:0000259" key="21">
    <source>
        <dbReference type="PROSITE" id="PS50894"/>
    </source>
</evidence>
<keyword evidence="7" id="KW-0547">Nucleotide-binding</keyword>
<dbReference type="Gene3D" id="3.30.450.350">
    <property type="entry name" value="CHASE domain"/>
    <property type="match status" value="1"/>
</dbReference>